<reference evidence="6" key="1">
    <citation type="journal article" date="2014" name="Int. J. Syst. Evol. Microbiol.">
        <title>Complete genome sequence of Corynebacterium casei LMG S-19264T (=DSM 44701T), isolated from a smear-ripened cheese.</title>
        <authorList>
            <consortium name="US DOE Joint Genome Institute (JGI-PGF)"/>
            <person name="Walter F."/>
            <person name="Albersmeier A."/>
            <person name="Kalinowski J."/>
            <person name="Ruckert C."/>
        </authorList>
    </citation>
    <scope>NUCLEOTIDE SEQUENCE</scope>
    <source>
        <strain evidence="6">JCM 15325</strain>
    </source>
</reference>
<dbReference type="Pfam" id="PF07681">
    <property type="entry name" value="DoxX"/>
    <property type="match status" value="1"/>
</dbReference>
<keyword evidence="4 5" id="KW-0472">Membrane</keyword>
<feature type="transmembrane region" description="Helical" evidence="5">
    <location>
        <begin position="111"/>
        <end position="142"/>
    </location>
</feature>
<comment type="subcellular location">
    <subcellularLocation>
        <location evidence="1">Membrane</location>
        <topology evidence="1">Multi-pass membrane protein</topology>
    </subcellularLocation>
</comment>
<keyword evidence="3 5" id="KW-1133">Transmembrane helix</keyword>
<evidence type="ECO:0000256" key="3">
    <source>
        <dbReference type="ARBA" id="ARBA00022989"/>
    </source>
</evidence>
<organism evidence="6 7">
    <name type="scientific">Sporolactobacillus putidus</name>
    <dbReference type="NCBI Taxonomy" id="492735"/>
    <lineage>
        <taxon>Bacteria</taxon>
        <taxon>Bacillati</taxon>
        <taxon>Bacillota</taxon>
        <taxon>Bacilli</taxon>
        <taxon>Bacillales</taxon>
        <taxon>Sporolactobacillaceae</taxon>
        <taxon>Sporolactobacillus</taxon>
    </lineage>
</organism>
<name>A0A917S071_9BACL</name>
<evidence type="ECO:0000256" key="5">
    <source>
        <dbReference type="SAM" id="Phobius"/>
    </source>
</evidence>
<keyword evidence="2 5" id="KW-0812">Transmembrane</keyword>
<dbReference type="InterPro" id="IPR032808">
    <property type="entry name" value="DoxX"/>
</dbReference>
<dbReference type="RefSeq" id="WP_188801985.1">
    <property type="nucleotide sequence ID" value="NZ_BMOK01000003.1"/>
</dbReference>
<gene>
    <name evidence="6" type="ORF">GCM10007968_10030</name>
</gene>
<evidence type="ECO:0000313" key="6">
    <source>
        <dbReference type="EMBL" id="GGL47889.1"/>
    </source>
</evidence>
<evidence type="ECO:0000256" key="1">
    <source>
        <dbReference type="ARBA" id="ARBA00004141"/>
    </source>
</evidence>
<dbReference type="PANTHER" id="PTHR39157">
    <property type="entry name" value="INTEGRAL MEMBRANE PROTEIN-RELATED"/>
    <property type="match status" value="1"/>
</dbReference>
<proteinExistence type="predicted"/>
<reference evidence="6" key="2">
    <citation type="submission" date="2020-09" db="EMBL/GenBank/DDBJ databases">
        <authorList>
            <person name="Sun Q."/>
            <person name="Ohkuma M."/>
        </authorList>
    </citation>
    <scope>NUCLEOTIDE SEQUENCE</scope>
    <source>
        <strain evidence="6">JCM 15325</strain>
    </source>
</reference>
<evidence type="ECO:0008006" key="8">
    <source>
        <dbReference type="Google" id="ProtNLM"/>
    </source>
</evidence>
<feature type="transmembrane region" description="Helical" evidence="5">
    <location>
        <begin position="78"/>
        <end position="99"/>
    </location>
</feature>
<dbReference type="AlphaFoldDB" id="A0A917S071"/>
<accession>A0A917S071</accession>
<keyword evidence="7" id="KW-1185">Reference proteome</keyword>
<evidence type="ECO:0000256" key="2">
    <source>
        <dbReference type="ARBA" id="ARBA00022692"/>
    </source>
</evidence>
<dbReference type="EMBL" id="BMOK01000003">
    <property type="protein sequence ID" value="GGL47889.1"/>
    <property type="molecule type" value="Genomic_DNA"/>
</dbReference>
<sequence length="159" mass="18105">MKILTQVGNVLFSLIRIGLGISWLEQGIFKLQANFTMSGLTEAIASNTVTPDWYKTFMVYFVQPNTALFNILIPWGEILAGIGLITGILTLPALSGALFMNINYWLSNMIYIYPLQLLIAVILLMTMKYASSFSLTNLYFYLSDRMKRKKESIRSIQQR</sequence>
<dbReference type="PANTHER" id="PTHR39157:SF1">
    <property type="entry name" value="DOXX FAMILY PROTEIN"/>
    <property type="match status" value="1"/>
</dbReference>
<evidence type="ECO:0000313" key="7">
    <source>
        <dbReference type="Proteomes" id="UP000654670"/>
    </source>
</evidence>
<dbReference type="GO" id="GO:0016020">
    <property type="term" value="C:membrane"/>
    <property type="evidence" value="ECO:0007669"/>
    <property type="project" value="UniProtKB-SubCell"/>
</dbReference>
<protein>
    <recommendedName>
        <fullName evidence="8">Thiosulfate dehydrogenase [quinone] large subunit</fullName>
    </recommendedName>
</protein>
<evidence type="ECO:0000256" key="4">
    <source>
        <dbReference type="ARBA" id="ARBA00023136"/>
    </source>
</evidence>
<dbReference type="Proteomes" id="UP000654670">
    <property type="component" value="Unassembled WGS sequence"/>
</dbReference>
<comment type="caution">
    <text evidence="6">The sequence shown here is derived from an EMBL/GenBank/DDBJ whole genome shotgun (WGS) entry which is preliminary data.</text>
</comment>